<dbReference type="Gene3D" id="3.20.20.80">
    <property type="entry name" value="Glycosidases"/>
    <property type="match status" value="1"/>
</dbReference>
<dbReference type="SUPFAM" id="SSF51445">
    <property type="entry name" value="(Trans)glycosidases"/>
    <property type="match status" value="1"/>
</dbReference>
<keyword evidence="2" id="KW-0378">Hydrolase</keyword>
<dbReference type="PRINTS" id="PR00131">
    <property type="entry name" value="GLHYDRLASE1"/>
</dbReference>
<feature type="chain" id="PRO_5044818148" evidence="5">
    <location>
        <begin position="22"/>
        <end position="587"/>
    </location>
</feature>
<evidence type="ECO:0000313" key="7">
    <source>
        <dbReference type="Proteomes" id="UP001558713"/>
    </source>
</evidence>
<evidence type="ECO:0000256" key="2">
    <source>
        <dbReference type="ARBA" id="ARBA00022801"/>
    </source>
</evidence>
<keyword evidence="5" id="KW-0732">Signal</keyword>
<evidence type="ECO:0000256" key="4">
    <source>
        <dbReference type="SAM" id="MobiDB-lite"/>
    </source>
</evidence>
<dbReference type="PROSITE" id="PS00653">
    <property type="entry name" value="GLYCOSYL_HYDROL_F1_2"/>
    <property type="match status" value="1"/>
</dbReference>
<evidence type="ECO:0000313" key="6">
    <source>
        <dbReference type="EMBL" id="KAL1203258.1"/>
    </source>
</evidence>
<feature type="signal peptide" evidence="5">
    <location>
        <begin position="1"/>
        <end position="21"/>
    </location>
</feature>
<dbReference type="InterPro" id="IPR033132">
    <property type="entry name" value="GH_1_N_CS"/>
</dbReference>
<dbReference type="PANTHER" id="PTHR10353">
    <property type="entry name" value="GLYCOSYL HYDROLASE"/>
    <property type="match status" value="1"/>
</dbReference>
<dbReference type="Proteomes" id="UP001558713">
    <property type="component" value="Unassembled WGS sequence"/>
</dbReference>
<dbReference type="PANTHER" id="PTHR10353:SF176">
    <property type="entry name" value="BETA-GLUCOSIDASE 29"/>
    <property type="match status" value="1"/>
</dbReference>
<evidence type="ECO:0000256" key="3">
    <source>
        <dbReference type="RuleBase" id="RU003690"/>
    </source>
</evidence>
<accession>A0ABD1A9N0</accession>
<dbReference type="GO" id="GO:0016787">
    <property type="term" value="F:hydrolase activity"/>
    <property type="evidence" value="ECO:0007669"/>
    <property type="project" value="UniProtKB-KW"/>
</dbReference>
<name>A0ABD1A9N0_CARAN</name>
<sequence length="587" mass="67807">MKVQFTILLLIMLWLTKKITSLPPESRVLDRSDFPDDFVFGTATSAFQIEGSTAEGGKSPSIWDHFSHTFPERTRMQNGDVAADFYHQYKDDIKLMRELNMDAFRFSISWARLIPSGKVKDGVNKEGVQFYLALIDELLANGIQPSVTLYHWDHPQALEDEYGGFLNPQIIEDFRNYARVCFENFGEKVKMWTTINEPYVISVAGYETGNKAVGRCSKWVNSKCPGGDSATEPYIVSHHLLLSHAAAVQEFRNCNKTLYDGKIGIVVSPWWLEPHDMTSPTDKEAIERGLVLELDWHLDPIFYGEYPEIMKKRVGNRLPSFTAEESKMLLNSSDFIGINFYGAHFVAHLSHIDPSRRRFKTDQHFEKKVLNHSNHKIGPGDDLGIIRSYPVGLRKVLNYIKDKYNNPIVYIKENGIDEYDDGTKSREEILKDTLRISYHRDYLEQLHKAIIDDGCDVRGYYTWSLLDNFEWEHGYSIRFGLYYVDYNDLKRYPKDSVNWFKQFLKRPVAKSEEIENEEARNVSSQEENNNKTLDDSEGSETSIDYIVNLMMKNGSRLEDEERDFCALENRNDQLGLVLVETTNSVGF</sequence>
<reference evidence="6 7" key="1">
    <citation type="submission" date="2024-04" db="EMBL/GenBank/DDBJ databases">
        <title>Genome assembly C_amara_ONT_v2.</title>
        <authorList>
            <person name="Yant L."/>
            <person name="Moore C."/>
            <person name="Slenker M."/>
        </authorList>
    </citation>
    <scope>NUCLEOTIDE SEQUENCE [LARGE SCALE GENOMIC DNA]</scope>
    <source>
        <tissue evidence="6">Leaf</tissue>
    </source>
</reference>
<dbReference type="EMBL" id="JBANAX010000564">
    <property type="protein sequence ID" value="KAL1203258.1"/>
    <property type="molecule type" value="Genomic_DNA"/>
</dbReference>
<comment type="caution">
    <text evidence="6">The sequence shown here is derived from an EMBL/GenBank/DDBJ whole genome shotgun (WGS) entry which is preliminary data.</text>
</comment>
<proteinExistence type="inferred from homology"/>
<evidence type="ECO:0000256" key="5">
    <source>
        <dbReference type="SAM" id="SignalP"/>
    </source>
</evidence>
<dbReference type="FunFam" id="3.20.20.80:FF:000022">
    <property type="entry name" value="Beta-glucosidase 11"/>
    <property type="match status" value="1"/>
</dbReference>
<protein>
    <submittedName>
        <fullName evidence="6">Beta-glucosidase 29</fullName>
    </submittedName>
</protein>
<gene>
    <name evidence="6" type="ORF">V5N11_005499</name>
</gene>
<evidence type="ECO:0000256" key="1">
    <source>
        <dbReference type="ARBA" id="ARBA00010838"/>
    </source>
</evidence>
<keyword evidence="7" id="KW-1185">Reference proteome</keyword>
<dbReference type="InterPro" id="IPR017853">
    <property type="entry name" value="GH"/>
</dbReference>
<feature type="region of interest" description="Disordered" evidence="4">
    <location>
        <begin position="514"/>
        <end position="539"/>
    </location>
</feature>
<organism evidence="6 7">
    <name type="scientific">Cardamine amara subsp. amara</name>
    <dbReference type="NCBI Taxonomy" id="228776"/>
    <lineage>
        <taxon>Eukaryota</taxon>
        <taxon>Viridiplantae</taxon>
        <taxon>Streptophyta</taxon>
        <taxon>Embryophyta</taxon>
        <taxon>Tracheophyta</taxon>
        <taxon>Spermatophyta</taxon>
        <taxon>Magnoliopsida</taxon>
        <taxon>eudicotyledons</taxon>
        <taxon>Gunneridae</taxon>
        <taxon>Pentapetalae</taxon>
        <taxon>rosids</taxon>
        <taxon>malvids</taxon>
        <taxon>Brassicales</taxon>
        <taxon>Brassicaceae</taxon>
        <taxon>Cardamineae</taxon>
        <taxon>Cardamine</taxon>
    </lineage>
</organism>
<dbReference type="AlphaFoldDB" id="A0ABD1A9N0"/>
<comment type="similarity">
    <text evidence="1 3">Belongs to the glycosyl hydrolase 1 family.</text>
</comment>
<dbReference type="Pfam" id="PF00232">
    <property type="entry name" value="Glyco_hydro_1"/>
    <property type="match status" value="1"/>
</dbReference>
<dbReference type="InterPro" id="IPR001360">
    <property type="entry name" value="Glyco_hydro_1"/>
</dbReference>